<gene>
    <name evidence="2" type="ORF">OIK40_12485</name>
</gene>
<sequence>MKVVSGPRPLAIRVFAAAFLAAAAIRLGQGLADVELAALGLAIRLPWFSWDRDWTIVAMSAEFTIALIPIAWIYLFAAPFARWLVLGFGTLKLWGMGANAVLMLQTGSFALLRWAEAAFVLLAMFSLLTAGAHRWFARRQEAGAEIFE</sequence>
<dbReference type="Proteomes" id="UP001216558">
    <property type="component" value="Unassembled WGS sequence"/>
</dbReference>
<keyword evidence="1" id="KW-1133">Transmembrane helix</keyword>
<feature type="transmembrane region" description="Helical" evidence="1">
    <location>
        <begin position="83"/>
        <end position="105"/>
    </location>
</feature>
<protein>
    <recommendedName>
        <fullName evidence="4">DoxX family protein</fullName>
    </recommendedName>
</protein>
<comment type="caution">
    <text evidence="2">The sequence shown here is derived from an EMBL/GenBank/DDBJ whole genome shotgun (WGS) entry which is preliminary data.</text>
</comment>
<evidence type="ECO:0008006" key="4">
    <source>
        <dbReference type="Google" id="ProtNLM"/>
    </source>
</evidence>
<accession>A0ABT5JTL3</accession>
<proteinExistence type="predicted"/>
<feature type="transmembrane region" description="Helical" evidence="1">
    <location>
        <begin position="54"/>
        <end position="76"/>
    </location>
</feature>
<keyword evidence="1" id="KW-0472">Membrane</keyword>
<feature type="transmembrane region" description="Helical" evidence="1">
    <location>
        <begin position="111"/>
        <end position="130"/>
    </location>
</feature>
<organism evidence="2 3">
    <name type="scientific">Erythrobacter fulvus</name>
    <dbReference type="NCBI Taxonomy" id="2987523"/>
    <lineage>
        <taxon>Bacteria</taxon>
        <taxon>Pseudomonadati</taxon>
        <taxon>Pseudomonadota</taxon>
        <taxon>Alphaproteobacteria</taxon>
        <taxon>Sphingomonadales</taxon>
        <taxon>Erythrobacteraceae</taxon>
        <taxon>Erythrobacter/Porphyrobacter group</taxon>
        <taxon>Erythrobacter</taxon>
    </lineage>
</organism>
<evidence type="ECO:0000256" key="1">
    <source>
        <dbReference type="SAM" id="Phobius"/>
    </source>
</evidence>
<name>A0ABT5JTL3_9SPHN</name>
<reference evidence="2 3" key="1">
    <citation type="submission" date="2022-10" db="EMBL/GenBank/DDBJ databases">
        <title>Erythrobacter sp. sf7 Genome sequencing.</title>
        <authorList>
            <person name="Park S."/>
        </authorList>
    </citation>
    <scope>NUCLEOTIDE SEQUENCE [LARGE SCALE GENOMIC DNA]</scope>
    <source>
        <strain evidence="3">sf7</strain>
    </source>
</reference>
<dbReference type="EMBL" id="JAQQXQ010000010">
    <property type="protein sequence ID" value="MDC8755458.1"/>
    <property type="molecule type" value="Genomic_DNA"/>
</dbReference>
<keyword evidence="1" id="KW-0812">Transmembrane</keyword>
<dbReference type="RefSeq" id="WP_273678672.1">
    <property type="nucleotide sequence ID" value="NZ_JAQQXQ010000010.1"/>
</dbReference>
<evidence type="ECO:0000313" key="3">
    <source>
        <dbReference type="Proteomes" id="UP001216558"/>
    </source>
</evidence>
<evidence type="ECO:0000313" key="2">
    <source>
        <dbReference type="EMBL" id="MDC8755458.1"/>
    </source>
</evidence>
<keyword evidence="3" id="KW-1185">Reference proteome</keyword>